<feature type="compositionally biased region" description="Polar residues" evidence="19">
    <location>
        <begin position="322"/>
        <end position="347"/>
    </location>
</feature>
<sequence>MTIKKKDGGTSANKSSTPPKSTGRKNLASSTESSSNTSTSSSSSTSGSDSSSSSDTENTSTTENNSSESEKHLEKDKNKKSPMKSPMKSPKKKASTTIEPKAPELTKKQTSPDKFKSKNNNNSAPKLTAAIYTDSDTDPDIKSKKKIPHVKPKSSAAVAAALKAQDKNKKGDVKRNQGPRSKATAVDGVKRSDTKSKSIFSPDKLNSSDSDPPPPKLTPMKSAATQKALVKPRPKAMATLKKHSPTTKTSTLTSASSETSDSDSSMDKKVDKKKTQEKKKNLNKPMQPTTKTTSANESSSSGKVSRGRGRPRKYPVPEPTKNGPNINSNLKSAQNKKLVTTRGSTRVSRILAASHRVTTATDSDSDTGSKSTSTSCKSPTKKARDKNRKPLNCNDKRLNSGGLVELEERLCPVNSCDSLGHLNGLYERHFTSEACPMYHRLTIKQCQDNLSERLKKNEERLKGTLKSSSTEQKVYREKVKEMRKEVEDKKKVETSSDNFLSDQYAGKDVEPDILNCTNIPSYDLKLFQEAQAVASEKIEEDLKQLPNFKGTKYLEMGKYEMEVWYQSPYPEEYTQVPKLYLCEFCLHYMKSKTVLFRHKLKCVWKHPPGDEVYRKDRISVWEVDGKRFKIFCQNLCLLAKFFLDHKTLYYDVEPFLFYIMTTQDEDGCHIVGYFSKEKNSFLNFNVSCILTLPPYQRQGYGRLLIDFSYLLTRVEGKVGSPEKPLSDLGLISYRSYWKDVLLQYLCNLGGKQLSIKDMSQELAINSYDIVSTLQALGMMKYWKGKHIILKKQDVIDEYQERSKRRGSDYKEIDAKCLRWRPRSAPAPAGPP</sequence>
<dbReference type="CDD" id="cd04301">
    <property type="entry name" value="NAT_SF"/>
    <property type="match status" value="1"/>
</dbReference>
<evidence type="ECO:0000256" key="1">
    <source>
        <dbReference type="ARBA" id="ARBA00004123"/>
    </source>
</evidence>
<dbReference type="InterPro" id="IPR050603">
    <property type="entry name" value="MYST_HAT"/>
</dbReference>
<keyword evidence="7" id="KW-0235">DNA replication</keyword>
<feature type="compositionally biased region" description="Basic and acidic residues" evidence="19">
    <location>
        <begin position="164"/>
        <end position="175"/>
    </location>
</feature>
<keyword evidence="21" id="KW-0012">Acyltransferase</keyword>
<dbReference type="GO" id="GO:0000775">
    <property type="term" value="C:chromosome, centromeric region"/>
    <property type="evidence" value="ECO:0007669"/>
    <property type="project" value="UniProtKB-SubCell"/>
</dbReference>
<feature type="compositionally biased region" description="Basic residues" evidence="19">
    <location>
        <begin position="230"/>
        <end position="245"/>
    </location>
</feature>
<name>A0A5E4NEC8_9HEMI</name>
<feature type="compositionally biased region" description="Polar residues" evidence="19">
    <location>
        <begin position="10"/>
        <end position="20"/>
    </location>
</feature>
<dbReference type="OrthoDB" id="787137at2759"/>
<keyword evidence="22" id="KW-1185">Reference proteome</keyword>
<dbReference type="SUPFAM" id="SSF103637">
    <property type="entry name" value="CCHHC domain"/>
    <property type="match status" value="1"/>
</dbReference>
<dbReference type="Pfam" id="PF01530">
    <property type="entry name" value="zf-C2HC"/>
    <property type="match status" value="1"/>
</dbReference>
<evidence type="ECO:0000256" key="16">
    <source>
        <dbReference type="ARBA" id="ARBA00023328"/>
    </source>
</evidence>
<feature type="compositionally biased region" description="Basic residues" evidence="19">
    <location>
        <begin position="143"/>
        <end position="152"/>
    </location>
</feature>
<keyword evidence="14" id="KW-0804">Transcription</keyword>
<keyword evidence="12" id="KW-0007">Acetylation</keyword>
<keyword evidence="5" id="KW-0963">Cytoplasm</keyword>
<dbReference type="SUPFAM" id="SSF55729">
    <property type="entry name" value="Acyl-CoA N-acyltransferases (Nat)"/>
    <property type="match status" value="1"/>
</dbReference>
<feature type="compositionally biased region" description="Polar residues" evidence="19">
    <location>
        <begin position="284"/>
        <end position="297"/>
    </location>
</feature>
<comment type="catalytic activity">
    <reaction evidence="18">
        <text>L-lysyl-[protein] + acetyl-CoA = N(6)-acetyl-L-lysyl-[protein] + CoA + H(+)</text>
        <dbReference type="Rhea" id="RHEA:45948"/>
        <dbReference type="Rhea" id="RHEA-COMP:9752"/>
        <dbReference type="Rhea" id="RHEA-COMP:10731"/>
        <dbReference type="ChEBI" id="CHEBI:15378"/>
        <dbReference type="ChEBI" id="CHEBI:29969"/>
        <dbReference type="ChEBI" id="CHEBI:57287"/>
        <dbReference type="ChEBI" id="CHEBI:57288"/>
        <dbReference type="ChEBI" id="CHEBI:61930"/>
        <dbReference type="EC" id="2.3.1.48"/>
    </reaction>
</comment>
<evidence type="ECO:0000256" key="10">
    <source>
        <dbReference type="ARBA" id="ARBA00022833"/>
    </source>
</evidence>
<evidence type="ECO:0000256" key="17">
    <source>
        <dbReference type="PIRSR" id="PIRSR602717-51"/>
    </source>
</evidence>
<dbReference type="GO" id="GO:0045815">
    <property type="term" value="P:transcription initiation-coupled chromatin remodeling"/>
    <property type="evidence" value="ECO:0007669"/>
    <property type="project" value="UniProtKB-ARBA"/>
</dbReference>
<dbReference type="PROSITE" id="PS51802">
    <property type="entry name" value="ZF_CCHHC"/>
    <property type="match status" value="1"/>
</dbReference>
<dbReference type="PROSITE" id="PS51726">
    <property type="entry name" value="MYST_HAT"/>
    <property type="match status" value="1"/>
</dbReference>
<protein>
    <recommendedName>
        <fullName evidence="18">Histone acetyltransferase</fullName>
        <ecNumber evidence="18">2.3.1.48</ecNumber>
    </recommendedName>
</protein>
<dbReference type="InterPro" id="IPR036388">
    <property type="entry name" value="WH-like_DNA-bd_sf"/>
</dbReference>
<dbReference type="GO" id="GO:0010484">
    <property type="term" value="F:histone H3 acetyltransferase activity"/>
    <property type="evidence" value="ECO:0007669"/>
    <property type="project" value="TreeGrafter"/>
</dbReference>
<dbReference type="GO" id="GO:0006260">
    <property type="term" value="P:DNA replication"/>
    <property type="evidence" value="ECO:0007669"/>
    <property type="project" value="UniProtKB-KW"/>
</dbReference>
<dbReference type="Pfam" id="PF17772">
    <property type="entry name" value="zf-MYST"/>
    <property type="match status" value="1"/>
</dbReference>
<feature type="compositionally biased region" description="Basic and acidic residues" evidence="19">
    <location>
        <begin position="68"/>
        <end position="79"/>
    </location>
</feature>
<dbReference type="EMBL" id="CABPRJ010001935">
    <property type="protein sequence ID" value="VVC42060.1"/>
    <property type="molecule type" value="Genomic_DNA"/>
</dbReference>
<keyword evidence="11" id="KW-0156">Chromatin regulator</keyword>
<dbReference type="FunFam" id="3.40.630.30:FF:000001">
    <property type="entry name" value="Histone acetyltransferase"/>
    <property type="match status" value="1"/>
</dbReference>
<evidence type="ECO:0000256" key="2">
    <source>
        <dbReference type="ARBA" id="ARBA00004514"/>
    </source>
</evidence>
<keyword evidence="9" id="KW-0863">Zinc-finger</keyword>
<evidence type="ECO:0000256" key="5">
    <source>
        <dbReference type="ARBA" id="ARBA00022490"/>
    </source>
</evidence>
<dbReference type="GO" id="GO:0008270">
    <property type="term" value="F:zinc ion binding"/>
    <property type="evidence" value="ECO:0007669"/>
    <property type="project" value="UniProtKB-KW"/>
</dbReference>
<evidence type="ECO:0000259" key="20">
    <source>
        <dbReference type="PROSITE" id="PS51726"/>
    </source>
</evidence>
<feature type="active site" description="Proton donor/acceptor" evidence="17">
    <location>
        <position position="722"/>
    </location>
</feature>
<proteinExistence type="inferred from homology"/>
<evidence type="ECO:0000256" key="15">
    <source>
        <dbReference type="ARBA" id="ARBA00023242"/>
    </source>
</evidence>
<feature type="compositionally biased region" description="Basic and acidic residues" evidence="19">
    <location>
        <begin position="265"/>
        <end position="280"/>
    </location>
</feature>
<dbReference type="InterPro" id="IPR002717">
    <property type="entry name" value="HAT_MYST-type"/>
</dbReference>
<keyword evidence="8" id="KW-0479">Metal-binding</keyword>
<dbReference type="Gene3D" id="4.10.320.30">
    <property type="match status" value="1"/>
</dbReference>
<comment type="similarity">
    <text evidence="4 18">Belongs to the MYST (SAS/MOZ) family.</text>
</comment>
<evidence type="ECO:0000313" key="21">
    <source>
        <dbReference type="EMBL" id="VVC42060.1"/>
    </source>
</evidence>
<evidence type="ECO:0000256" key="12">
    <source>
        <dbReference type="ARBA" id="ARBA00022990"/>
    </source>
</evidence>
<dbReference type="InterPro" id="IPR002515">
    <property type="entry name" value="Znf_C2H2C"/>
</dbReference>
<evidence type="ECO:0000256" key="7">
    <source>
        <dbReference type="ARBA" id="ARBA00022705"/>
    </source>
</evidence>
<dbReference type="Gene3D" id="3.40.630.30">
    <property type="match status" value="1"/>
</dbReference>
<evidence type="ECO:0000256" key="18">
    <source>
        <dbReference type="RuleBase" id="RU361211"/>
    </source>
</evidence>
<dbReference type="Gene3D" id="3.30.60.60">
    <property type="entry name" value="N-acetyl transferase-like"/>
    <property type="match status" value="1"/>
</dbReference>
<dbReference type="FunFam" id="1.10.10.10:FF:000092">
    <property type="entry name" value="Histone acetyltransferase"/>
    <property type="match status" value="1"/>
</dbReference>
<dbReference type="GO" id="GO:0006357">
    <property type="term" value="P:regulation of transcription by RNA polymerase II"/>
    <property type="evidence" value="ECO:0007669"/>
    <property type="project" value="TreeGrafter"/>
</dbReference>
<gene>
    <name evidence="21" type="ORF">CINCED_3A024068</name>
</gene>
<feature type="compositionally biased region" description="Low complexity" evidence="19">
    <location>
        <begin position="29"/>
        <end position="67"/>
    </location>
</feature>
<evidence type="ECO:0000256" key="8">
    <source>
        <dbReference type="ARBA" id="ARBA00022723"/>
    </source>
</evidence>
<keyword evidence="16" id="KW-0137">Centromere</keyword>
<keyword evidence="10" id="KW-0862">Zinc</keyword>
<feature type="compositionally biased region" description="Basic and acidic residues" evidence="19">
    <location>
        <begin position="101"/>
        <end position="116"/>
    </location>
</feature>
<dbReference type="GO" id="GO:0010485">
    <property type="term" value="F:histone H4 acetyltransferase activity"/>
    <property type="evidence" value="ECO:0007669"/>
    <property type="project" value="TreeGrafter"/>
</dbReference>
<dbReference type="FunFam" id="3.30.60.60:FF:000001">
    <property type="entry name" value="Histone acetyltransferase"/>
    <property type="match status" value="1"/>
</dbReference>
<evidence type="ECO:0000256" key="19">
    <source>
        <dbReference type="SAM" id="MobiDB-lite"/>
    </source>
</evidence>
<dbReference type="GO" id="GO:0005829">
    <property type="term" value="C:cytosol"/>
    <property type="evidence" value="ECO:0007669"/>
    <property type="project" value="UniProtKB-SubCell"/>
</dbReference>
<evidence type="ECO:0000256" key="6">
    <source>
        <dbReference type="ARBA" id="ARBA00022679"/>
    </source>
</evidence>
<dbReference type="GO" id="GO:0036409">
    <property type="term" value="C:histone H3-K14 acetyltransferase complex"/>
    <property type="evidence" value="ECO:0007669"/>
    <property type="project" value="TreeGrafter"/>
</dbReference>
<keyword evidence="13" id="KW-0805">Transcription regulation</keyword>
<dbReference type="GO" id="GO:0003712">
    <property type="term" value="F:transcription coregulator activity"/>
    <property type="evidence" value="ECO:0007669"/>
    <property type="project" value="TreeGrafter"/>
</dbReference>
<feature type="compositionally biased region" description="Low complexity" evidence="19">
    <location>
        <begin position="246"/>
        <end position="263"/>
    </location>
</feature>
<dbReference type="EC" id="2.3.1.48" evidence="18"/>
<keyword evidence="6 21" id="KW-0808">Transferase</keyword>
<evidence type="ECO:0000256" key="11">
    <source>
        <dbReference type="ARBA" id="ARBA00022853"/>
    </source>
</evidence>
<dbReference type="InterPro" id="IPR036060">
    <property type="entry name" value="Znf_C2H2C_sf"/>
</dbReference>
<dbReference type="AlphaFoldDB" id="A0A5E4NEC8"/>
<accession>A0A5E4NEC8</accession>
<dbReference type="PANTHER" id="PTHR10615">
    <property type="entry name" value="HISTONE ACETYLTRANSFERASE"/>
    <property type="match status" value="1"/>
</dbReference>
<dbReference type="Pfam" id="PF01853">
    <property type="entry name" value="MOZ_SAS"/>
    <property type="match status" value="1"/>
</dbReference>
<dbReference type="InterPro" id="IPR016181">
    <property type="entry name" value="Acyl_CoA_acyltransferase"/>
</dbReference>
<evidence type="ECO:0000256" key="14">
    <source>
        <dbReference type="ARBA" id="ARBA00023163"/>
    </source>
</evidence>
<dbReference type="GO" id="GO:0003682">
    <property type="term" value="F:chromatin binding"/>
    <property type="evidence" value="ECO:0007669"/>
    <property type="project" value="TreeGrafter"/>
</dbReference>
<reference evidence="21 22" key="1">
    <citation type="submission" date="2019-08" db="EMBL/GenBank/DDBJ databases">
        <authorList>
            <person name="Alioto T."/>
            <person name="Alioto T."/>
            <person name="Gomez Garrido J."/>
        </authorList>
    </citation>
    <scope>NUCLEOTIDE SEQUENCE [LARGE SCALE GENOMIC DNA]</scope>
</reference>
<evidence type="ECO:0000256" key="4">
    <source>
        <dbReference type="ARBA" id="ARBA00010107"/>
    </source>
</evidence>
<keyword evidence="15 18" id="KW-0539">Nucleus</keyword>
<feature type="region of interest" description="Disordered" evidence="19">
    <location>
        <begin position="1"/>
        <end position="393"/>
    </location>
</feature>
<dbReference type="Gene3D" id="1.10.10.10">
    <property type="entry name" value="Winged helix-like DNA-binding domain superfamily/Winged helix DNA-binding domain"/>
    <property type="match status" value="1"/>
</dbReference>
<dbReference type="GO" id="GO:1902035">
    <property type="term" value="P:positive regulation of hematopoietic stem cell proliferation"/>
    <property type="evidence" value="ECO:0007669"/>
    <property type="project" value="UniProtKB-ARBA"/>
</dbReference>
<feature type="domain" description="MYST-type HAT" evidence="20">
    <location>
        <begin position="546"/>
        <end position="821"/>
    </location>
</feature>
<comment type="subcellular location">
    <subcellularLocation>
        <location evidence="3">Chromosome</location>
        <location evidence="3">Centromere</location>
    </subcellularLocation>
    <subcellularLocation>
        <location evidence="2">Cytoplasm</location>
        <location evidence="2">Cytosol</location>
    </subcellularLocation>
    <subcellularLocation>
        <location evidence="1 18">Nucleus</location>
    </subcellularLocation>
</comment>
<evidence type="ECO:0000256" key="13">
    <source>
        <dbReference type="ARBA" id="ARBA00023015"/>
    </source>
</evidence>
<feature type="compositionally biased region" description="Low complexity" evidence="19">
    <location>
        <begin position="358"/>
        <end position="378"/>
    </location>
</feature>
<dbReference type="PANTHER" id="PTHR10615:SF161">
    <property type="entry name" value="HISTONE ACETYLTRANSFERASE KAT7"/>
    <property type="match status" value="1"/>
</dbReference>
<feature type="compositionally biased region" description="Low complexity" evidence="19">
    <location>
        <begin position="153"/>
        <end position="163"/>
    </location>
</feature>
<dbReference type="Proteomes" id="UP000325440">
    <property type="component" value="Unassembled WGS sequence"/>
</dbReference>
<dbReference type="InterPro" id="IPR040706">
    <property type="entry name" value="Zf-MYST"/>
</dbReference>
<organism evidence="21 22">
    <name type="scientific">Cinara cedri</name>
    <dbReference type="NCBI Taxonomy" id="506608"/>
    <lineage>
        <taxon>Eukaryota</taxon>
        <taxon>Metazoa</taxon>
        <taxon>Ecdysozoa</taxon>
        <taxon>Arthropoda</taxon>
        <taxon>Hexapoda</taxon>
        <taxon>Insecta</taxon>
        <taxon>Pterygota</taxon>
        <taxon>Neoptera</taxon>
        <taxon>Paraneoptera</taxon>
        <taxon>Hemiptera</taxon>
        <taxon>Sternorrhyncha</taxon>
        <taxon>Aphidomorpha</taxon>
        <taxon>Aphidoidea</taxon>
        <taxon>Aphididae</taxon>
        <taxon>Lachninae</taxon>
        <taxon>Cinara</taxon>
    </lineage>
</organism>
<evidence type="ECO:0000256" key="9">
    <source>
        <dbReference type="ARBA" id="ARBA00022771"/>
    </source>
</evidence>
<evidence type="ECO:0000313" key="22">
    <source>
        <dbReference type="Proteomes" id="UP000325440"/>
    </source>
</evidence>
<feature type="compositionally biased region" description="Basic residues" evidence="19">
    <location>
        <begin position="379"/>
        <end position="389"/>
    </location>
</feature>
<evidence type="ECO:0000256" key="3">
    <source>
        <dbReference type="ARBA" id="ARBA00004584"/>
    </source>
</evidence>